<evidence type="ECO:0000313" key="1">
    <source>
        <dbReference type="EMBL" id="MEQ2428267.1"/>
    </source>
</evidence>
<dbReference type="RefSeq" id="WP_008716188.1">
    <property type="nucleotide sequence ID" value="NZ_JAJFDX010000005.1"/>
</dbReference>
<proteinExistence type="predicted"/>
<sequence length="365" mass="42341">MDIQTDSRDGQKKYWGRWLGLTLGLTVLGLAALGGLVAVVDPFFHYHGPVKGLAYTLDSERYQNDGISRHFTYDAVLTGTSMTENFKVSLFNQLFGVDAIKIPYGGGYYKEVDEAVRRAISYHPQIKMVFRSLDKSFLMYDKDEWNPTAPAPDYLFDRNPWNDVDYIWNKEVIFGNIRSILNRTKAGADMTTFDGYMHWAPDKEWGREAVLKTFVRPEGNMEPVPFTMEDRQMVEGNVEQNILAVARANPDITFYCFIPPYSIAYWDSELVAKGDFERQLTALRLMADMLLTCDNIRLFGFDDQFDIICDLDNYMDVIHYSEQVGDRILEWMAAGEHRLTRDNVDRYFETIRDFYGSYDYGRIYD</sequence>
<dbReference type="Proteomes" id="UP001454086">
    <property type="component" value="Unassembled WGS sequence"/>
</dbReference>
<keyword evidence="2" id="KW-1185">Reference proteome</keyword>
<reference evidence="1 2" key="1">
    <citation type="submission" date="2024-03" db="EMBL/GenBank/DDBJ databases">
        <title>Human intestinal bacterial collection.</title>
        <authorList>
            <person name="Pauvert C."/>
            <person name="Hitch T.C.A."/>
            <person name="Clavel T."/>
        </authorList>
    </citation>
    <scope>NUCLEOTIDE SEQUENCE [LARGE SCALE GENOMIC DNA]</scope>
    <source>
        <strain evidence="1 2">CLA-SR-H021</strain>
    </source>
</reference>
<comment type="caution">
    <text evidence="1">The sequence shown here is derived from an EMBL/GenBank/DDBJ whole genome shotgun (WGS) entry which is preliminary data.</text>
</comment>
<organism evidence="1 2">
    <name type="scientific">Enterocloster hominis</name>
    <name type="common">ex Hitch et al. 2024</name>
    <dbReference type="NCBI Taxonomy" id="1917870"/>
    <lineage>
        <taxon>Bacteria</taxon>
        <taxon>Bacillati</taxon>
        <taxon>Bacillota</taxon>
        <taxon>Clostridia</taxon>
        <taxon>Lachnospirales</taxon>
        <taxon>Lachnospiraceae</taxon>
        <taxon>Enterocloster</taxon>
    </lineage>
</organism>
<protein>
    <recommendedName>
        <fullName evidence="3">SGNH/GDSL hydrolase family protein</fullName>
    </recommendedName>
</protein>
<dbReference type="EMBL" id="JBBMFM010000164">
    <property type="protein sequence ID" value="MEQ2428267.1"/>
    <property type="molecule type" value="Genomic_DNA"/>
</dbReference>
<evidence type="ECO:0000313" key="2">
    <source>
        <dbReference type="Proteomes" id="UP001454086"/>
    </source>
</evidence>
<accession>A0ABV1DD08</accession>
<evidence type="ECO:0008006" key="3">
    <source>
        <dbReference type="Google" id="ProtNLM"/>
    </source>
</evidence>
<name>A0ABV1DD08_9FIRM</name>
<gene>
    <name evidence="1" type="ORF">WMQ36_25230</name>
</gene>